<dbReference type="InterPro" id="IPR042855">
    <property type="entry name" value="V_SNARE_CC"/>
</dbReference>
<evidence type="ECO:0000256" key="2">
    <source>
        <dbReference type="ARBA" id="ARBA00022448"/>
    </source>
</evidence>
<dbReference type="GO" id="GO:0016192">
    <property type="term" value="P:vesicle-mediated transport"/>
    <property type="evidence" value="ECO:0007669"/>
    <property type="project" value="InterPro"/>
</dbReference>
<dbReference type="PIRSF" id="PIRSF005409">
    <property type="entry name" value="Synaptobrevin_euk"/>
    <property type="match status" value="1"/>
</dbReference>
<keyword evidence="5 9" id="KW-1133">Transmembrane helix</keyword>
<proteinExistence type="inferred from homology"/>
<comment type="subcellular location">
    <subcellularLocation>
        <location evidence="7">Endomembrane system</location>
        <topology evidence="7">Single-pass type IV membrane protein</topology>
    </subcellularLocation>
</comment>
<dbReference type="Proteomes" id="UP001360560">
    <property type="component" value="Unassembled WGS sequence"/>
</dbReference>
<dbReference type="FunFam" id="1.20.5.110:FF:000004">
    <property type="entry name" value="Vesicle-associated membrane protein 7"/>
    <property type="match status" value="1"/>
</dbReference>
<evidence type="ECO:0000256" key="5">
    <source>
        <dbReference type="ARBA" id="ARBA00022989"/>
    </source>
</evidence>
<keyword evidence="8" id="KW-0175">Coiled coil</keyword>
<evidence type="ECO:0000256" key="1">
    <source>
        <dbReference type="ARBA" id="ARBA00008025"/>
    </source>
</evidence>
<keyword evidence="11" id="KW-0675">Receptor</keyword>
<evidence type="ECO:0000256" key="3">
    <source>
        <dbReference type="ARBA" id="ARBA00022692"/>
    </source>
</evidence>
<keyword evidence="2" id="KW-0813">Transport</keyword>
<sequence>MSHNQPYDPYEPNNKINQVQQEIDDTVNIMRQNIDQVNQRGENLDSLQNQASDFRTSAGAFKSGANDVRKHFWWQNVKMKMCLIVAVIVLLIVIIVPIAVHFK</sequence>
<evidence type="ECO:0000259" key="10">
    <source>
        <dbReference type="PROSITE" id="PS50892"/>
    </source>
</evidence>
<dbReference type="Gene3D" id="1.20.5.110">
    <property type="match status" value="1"/>
</dbReference>
<evidence type="ECO:0000256" key="6">
    <source>
        <dbReference type="ARBA" id="ARBA00023136"/>
    </source>
</evidence>
<keyword evidence="12" id="KW-1185">Reference proteome</keyword>
<evidence type="ECO:0000256" key="4">
    <source>
        <dbReference type="ARBA" id="ARBA00022927"/>
    </source>
</evidence>
<dbReference type="GeneID" id="90071254"/>
<evidence type="ECO:0000256" key="9">
    <source>
        <dbReference type="SAM" id="Phobius"/>
    </source>
</evidence>
<dbReference type="GO" id="GO:0016020">
    <property type="term" value="C:membrane"/>
    <property type="evidence" value="ECO:0007669"/>
    <property type="project" value="InterPro"/>
</dbReference>
<reference evidence="11 12" key="1">
    <citation type="journal article" date="2023" name="Elife">
        <title>Identification of key yeast species and microbe-microbe interactions impacting larval growth of Drosophila in the wild.</title>
        <authorList>
            <person name="Mure A."/>
            <person name="Sugiura Y."/>
            <person name="Maeda R."/>
            <person name="Honda K."/>
            <person name="Sakurai N."/>
            <person name="Takahashi Y."/>
            <person name="Watada M."/>
            <person name="Katoh T."/>
            <person name="Gotoh A."/>
            <person name="Gotoh Y."/>
            <person name="Taniguchi I."/>
            <person name="Nakamura K."/>
            <person name="Hayashi T."/>
            <person name="Katayama T."/>
            <person name="Uemura T."/>
            <person name="Hattori Y."/>
        </authorList>
    </citation>
    <scope>NUCLEOTIDE SEQUENCE [LARGE SCALE GENOMIC DNA]</scope>
    <source>
        <strain evidence="11 12">SC-9</strain>
    </source>
</reference>
<feature type="domain" description="V-SNARE coiled-coil homology" evidence="10">
    <location>
        <begin position="15"/>
        <end position="75"/>
    </location>
</feature>
<dbReference type="InterPro" id="IPR001388">
    <property type="entry name" value="Synaptobrevin-like"/>
</dbReference>
<keyword evidence="3 9" id="KW-0812">Transmembrane</keyword>
<evidence type="ECO:0000256" key="7">
    <source>
        <dbReference type="ARBA" id="ARBA00046280"/>
    </source>
</evidence>
<dbReference type="RefSeq" id="XP_064850275.1">
    <property type="nucleotide sequence ID" value="XM_064994203.1"/>
</dbReference>
<gene>
    <name evidence="11" type="ORF">DASC09_006000</name>
</gene>
<evidence type="ECO:0000313" key="11">
    <source>
        <dbReference type="EMBL" id="GMM33275.1"/>
    </source>
</evidence>
<comment type="similarity">
    <text evidence="1">Belongs to the synaptobrevin family.</text>
</comment>
<evidence type="ECO:0000256" key="8">
    <source>
        <dbReference type="PROSITE-ProRule" id="PRU00290"/>
    </source>
</evidence>
<dbReference type="PANTHER" id="PTHR45701">
    <property type="entry name" value="SYNAPTOBREVIN FAMILY MEMBER"/>
    <property type="match status" value="1"/>
</dbReference>
<keyword evidence="6 9" id="KW-0472">Membrane</keyword>
<dbReference type="PROSITE" id="PS50892">
    <property type="entry name" value="V_SNARE"/>
    <property type="match status" value="1"/>
</dbReference>
<dbReference type="Pfam" id="PF00957">
    <property type="entry name" value="Synaptobrevin"/>
    <property type="match status" value="1"/>
</dbReference>
<dbReference type="PRINTS" id="PR00219">
    <property type="entry name" value="SYNAPTOBREVN"/>
</dbReference>
<dbReference type="GO" id="GO:0012505">
    <property type="term" value="C:endomembrane system"/>
    <property type="evidence" value="ECO:0007669"/>
    <property type="project" value="UniProtKB-SubCell"/>
</dbReference>
<comment type="caution">
    <text evidence="11">The sequence shown here is derived from an EMBL/GenBank/DDBJ whole genome shotgun (WGS) entry which is preliminary data.</text>
</comment>
<accession>A0AAV5QFU1</accession>
<protein>
    <submittedName>
        <fullName evidence="11">SNAP receptor</fullName>
    </submittedName>
</protein>
<dbReference type="GO" id="GO:0015031">
    <property type="term" value="P:protein transport"/>
    <property type="evidence" value="ECO:0007669"/>
    <property type="project" value="UniProtKB-KW"/>
</dbReference>
<dbReference type="InterPro" id="IPR016444">
    <property type="entry name" value="Synaptobrevin/VAMP"/>
</dbReference>
<evidence type="ECO:0000313" key="12">
    <source>
        <dbReference type="Proteomes" id="UP001360560"/>
    </source>
</evidence>
<keyword evidence="4" id="KW-0653">Protein transport</keyword>
<feature type="transmembrane region" description="Helical" evidence="9">
    <location>
        <begin position="81"/>
        <end position="102"/>
    </location>
</feature>
<dbReference type="GO" id="GO:0005737">
    <property type="term" value="C:cytoplasm"/>
    <property type="evidence" value="ECO:0007669"/>
    <property type="project" value="UniProtKB-ARBA"/>
</dbReference>
<dbReference type="AlphaFoldDB" id="A0AAV5QFU1"/>
<dbReference type="SUPFAM" id="SSF58038">
    <property type="entry name" value="SNARE fusion complex"/>
    <property type="match status" value="1"/>
</dbReference>
<name>A0AAV5QFU1_9ASCO</name>
<dbReference type="EMBL" id="BTFZ01000001">
    <property type="protein sequence ID" value="GMM33275.1"/>
    <property type="molecule type" value="Genomic_DNA"/>
</dbReference>
<organism evidence="11 12">
    <name type="scientific">Saccharomycopsis crataegensis</name>
    <dbReference type="NCBI Taxonomy" id="43959"/>
    <lineage>
        <taxon>Eukaryota</taxon>
        <taxon>Fungi</taxon>
        <taxon>Dikarya</taxon>
        <taxon>Ascomycota</taxon>
        <taxon>Saccharomycotina</taxon>
        <taxon>Saccharomycetes</taxon>
        <taxon>Saccharomycopsidaceae</taxon>
        <taxon>Saccharomycopsis</taxon>
    </lineage>
</organism>